<sequence>MGTETKIKICGIKDLPTIKVCRDLKVDYIGLNLSPNSPRSISEDLIPELLQDRNSPGFPQVVFLFYDNSPIDIQKIVLKYKPDLIQLVEGDPKPIADVWNHHSKLGNLLPSFRIQERIEDETYLLPHLPFVILDSFKKDFGGGTGHTFPWEYVENIKRPFLLAGGLTPENVQQALSQLNPFGIDVASGVETDGKKDPNKIKALVKNVRGT</sequence>
<dbReference type="GO" id="GO:0004640">
    <property type="term" value="F:phosphoribosylanthranilate isomerase activity"/>
    <property type="evidence" value="ECO:0007669"/>
    <property type="project" value="UniProtKB-UniRule"/>
</dbReference>
<keyword evidence="12" id="KW-1185">Reference proteome</keyword>
<dbReference type="EMBL" id="RQHW01000008">
    <property type="protein sequence ID" value="TGN20715.1"/>
    <property type="molecule type" value="Genomic_DNA"/>
</dbReference>
<evidence type="ECO:0000256" key="7">
    <source>
        <dbReference type="ARBA" id="ARBA00023141"/>
    </source>
</evidence>
<keyword evidence="8 9" id="KW-0413">Isomerase</keyword>
<keyword evidence="7 9" id="KW-0057">Aromatic amino acid biosynthesis</keyword>
<evidence type="ECO:0000256" key="4">
    <source>
        <dbReference type="ARBA" id="ARBA00022272"/>
    </source>
</evidence>
<name>A0A4R9M4D6_9LEPT</name>
<dbReference type="InterPro" id="IPR013785">
    <property type="entry name" value="Aldolase_TIM"/>
</dbReference>
<dbReference type="EC" id="5.3.1.24" evidence="3 9"/>
<dbReference type="GO" id="GO:0000162">
    <property type="term" value="P:L-tryptophan biosynthetic process"/>
    <property type="evidence" value="ECO:0007669"/>
    <property type="project" value="UniProtKB-UniRule"/>
</dbReference>
<keyword evidence="5 9" id="KW-0028">Amino-acid biosynthesis</keyword>
<dbReference type="AlphaFoldDB" id="A0A4R9M4D6"/>
<evidence type="ECO:0000256" key="3">
    <source>
        <dbReference type="ARBA" id="ARBA00012572"/>
    </source>
</evidence>
<comment type="similarity">
    <text evidence="9">Belongs to the TrpF family.</text>
</comment>
<gene>
    <name evidence="9" type="primary">trpF</name>
    <name evidence="11" type="ORF">EHS15_02330</name>
</gene>
<evidence type="ECO:0000256" key="8">
    <source>
        <dbReference type="ARBA" id="ARBA00023235"/>
    </source>
</evidence>
<evidence type="ECO:0000256" key="5">
    <source>
        <dbReference type="ARBA" id="ARBA00022605"/>
    </source>
</evidence>
<dbReference type="InterPro" id="IPR001240">
    <property type="entry name" value="PRAI_dom"/>
</dbReference>
<reference evidence="11" key="1">
    <citation type="journal article" date="2019" name="PLoS Negl. Trop. Dis.">
        <title>Revisiting the worldwide diversity of Leptospira species in the environment.</title>
        <authorList>
            <person name="Vincent A.T."/>
            <person name="Schiettekatte O."/>
            <person name="Bourhy P."/>
            <person name="Veyrier F.J."/>
            <person name="Picardeau M."/>
        </authorList>
    </citation>
    <scope>NUCLEOTIDE SEQUENCE [LARGE SCALE GENOMIC DNA]</scope>
    <source>
        <strain evidence="11">201300427</strain>
    </source>
</reference>
<organism evidence="11 12">
    <name type="scientific">Leptospira idonii</name>
    <dbReference type="NCBI Taxonomy" id="1193500"/>
    <lineage>
        <taxon>Bacteria</taxon>
        <taxon>Pseudomonadati</taxon>
        <taxon>Spirochaetota</taxon>
        <taxon>Spirochaetia</taxon>
        <taxon>Leptospirales</taxon>
        <taxon>Leptospiraceae</taxon>
        <taxon>Leptospira</taxon>
    </lineage>
</organism>
<evidence type="ECO:0000256" key="9">
    <source>
        <dbReference type="HAMAP-Rule" id="MF_00135"/>
    </source>
</evidence>
<evidence type="ECO:0000256" key="2">
    <source>
        <dbReference type="ARBA" id="ARBA00004664"/>
    </source>
</evidence>
<feature type="domain" description="N-(5'phosphoribosyl) anthranilate isomerase (PRAI)" evidence="10">
    <location>
        <begin position="7"/>
        <end position="206"/>
    </location>
</feature>
<dbReference type="PANTHER" id="PTHR42894">
    <property type="entry name" value="N-(5'-PHOSPHORIBOSYL)ANTHRANILATE ISOMERASE"/>
    <property type="match status" value="1"/>
</dbReference>
<dbReference type="InterPro" id="IPR011060">
    <property type="entry name" value="RibuloseP-bd_barrel"/>
</dbReference>
<evidence type="ECO:0000313" key="12">
    <source>
        <dbReference type="Proteomes" id="UP000298058"/>
    </source>
</evidence>
<protein>
    <recommendedName>
        <fullName evidence="4 9">N-(5'-phosphoribosyl)anthranilate isomerase</fullName>
        <shortName evidence="9">PRAI</shortName>
        <ecNumber evidence="3 9">5.3.1.24</ecNumber>
    </recommendedName>
</protein>
<dbReference type="UniPathway" id="UPA00035">
    <property type="reaction ID" value="UER00042"/>
</dbReference>
<dbReference type="SUPFAM" id="SSF51366">
    <property type="entry name" value="Ribulose-phoshate binding barrel"/>
    <property type="match status" value="1"/>
</dbReference>
<evidence type="ECO:0000313" key="11">
    <source>
        <dbReference type="EMBL" id="TGN20715.1"/>
    </source>
</evidence>
<comment type="caution">
    <text evidence="11">The sequence shown here is derived from an EMBL/GenBank/DDBJ whole genome shotgun (WGS) entry which is preliminary data.</text>
</comment>
<keyword evidence="6 9" id="KW-0822">Tryptophan biosynthesis</keyword>
<proteinExistence type="inferred from homology"/>
<dbReference type="PANTHER" id="PTHR42894:SF1">
    <property type="entry name" value="N-(5'-PHOSPHORIBOSYL)ANTHRANILATE ISOMERASE"/>
    <property type="match status" value="1"/>
</dbReference>
<dbReference type="Pfam" id="PF00697">
    <property type="entry name" value="PRAI"/>
    <property type="match status" value="1"/>
</dbReference>
<comment type="catalytic activity">
    <reaction evidence="1 9">
        <text>N-(5-phospho-beta-D-ribosyl)anthranilate = 1-(2-carboxyphenylamino)-1-deoxy-D-ribulose 5-phosphate</text>
        <dbReference type="Rhea" id="RHEA:21540"/>
        <dbReference type="ChEBI" id="CHEBI:18277"/>
        <dbReference type="ChEBI" id="CHEBI:58613"/>
        <dbReference type="EC" id="5.3.1.24"/>
    </reaction>
</comment>
<evidence type="ECO:0000259" key="10">
    <source>
        <dbReference type="Pfam" id="PF00697"/>
    </source>
</evidence>
<comment type="pathway">
    <text evidence="2 9">Amino-acid biosynthesis; L-tryptophan biosynthesis; L-tryptophan from chorismate: step 3/5.</text>
</comment>
<dbReference type="HAMAP" id="MF_00135">
    <property type="entry name" value="PRAI"/>
    <property type="match status" value="1"/>
</dbReference>
<dbReference type="Gene3D" id="3.20.20.70">
    <property type="entry name" value="Aldolase class I"/>
    <property type="match status" value="1"/>
</dbReference>
<dbReference type="OrthoDB" id="9786954at2"/>
<dbReference type="CDD" id="cd00405">
    <property type="entry name" value="PRAI"/>
    <property type="match status" value="1"/>
</dbReference>
<accession>A0A4R9M4D6</accession>
<dbReference type="InterPro" id="IPR044643">
    <property type="entry name" value="TrpF_fam"/>
</dbReference>
<evidence type="ECO:0000256" key="1">
    <source>
        <dbReference type="ARBA" id="ARBA00001164"/>
    </source>
</evidence>
<dbReference type="Proteomes" id="UP000298058">
    <property type="component" value="Unassembled WGS sequence"/>
</dbReference>
<evidence type="ECO:0000256" key="6">
    <source>
        <dbReference type="ARBA" id="ARBA00022822"/>
    </source>
</evidence>
<dbReference type="RefSeq" id="WP_135758930.1">
    <property type="nucleotide sequence ID" value="NZ_RQHW01000008.1"/>
</dbReference>